<dbReference type="InParanoid" id="A0A059CNY9"/>
<name>A0A059CNY9_EUCGR</name>
<dbReference type="InterPro" id="IPR040134">
    <property type="entry name" value="PSMD12/CSN4"/>
</dbReference>
<dbReference type="PANTHER" id="PTHR10855:SF1">
    <property type="entry name" value="26S PROTEASOME NON-ATPASE REGULATORY SUBUNIT 12"/>
    <property type="match status" value="1"/>
</dbReference>
<organism evidence="1">
    <name type="scientific">Eucalyptus grandis</name>
    <name type="common">Flooded gum</name>
    <dbReference type="NCBI Taxonomy" id="71139"/>
    <lineage>
        <taxon>Eukaryota</taxon>
        <taxon>Viridiplantae</taxon>
        <taxon>Streptophyta</taxon>
        <taxon>Embryophyta</taxon>
        <taxon>Tracheophyta</taxon>
        <taxon>Spermatophyta</taxon>
        <taxon>Magnoliopsida</taxon>
        <taxon>eudicotyledons</taxon>
        <taxon>Gunneridae</taxon>
        <taxon>Pentapetalae</taxon>
        <taxon>rosids</taxon>
        <taxon>malvids</taxon>
        <taxon>Myrtales</taxon>
        <taxon>Myrtaceae</taxon>
        <taxon>Myrtoideae</taxon>
        <taxon>Eucalypteae</taxon>
        <taxon>Eucalyptus</taxon>
    </lineage>
</organism>
<sequence>MQVGTLGAKAKTEKIAFIFEQVRLCKGYVCARIISRKVNSRVFDADPSIEKKKSKEGENIVEQASAVLRKICWYLVLSPHDPMQLSLLNATLEEKHLSEIPQFRLLLKQLVTLEAPADSSLKELSKEPLQRIIEHNIIVVLKYRSRITFKRPAKLLCLSIQV</sequence>
<proteinExistence type="predicted"/>
<reference evidence="1" key="1">
    <citation type="submission" date="2013-07" db="EMBL/GenBank/DDBJ databases">
        <title>The genome of Eucalyptus grandis.</title>
        <authorList>
            <person name="Schmutz J."/>
            <person name="Hayes R."/>
            <person name="Myburg A."/>
            <person name="Tuskan G."/>
            <person name="Grattapaglia D."/>
            <person name="Rokhsar D.S."/>
        </authorList>
    </citation>
    <scope>NUCLEOTIDE SEQUENCE</scope>
    <source>
        <tissue evidence="1">Leaf extractions</tissue>
    </source>
</reference>
<dbReference type="AlphaFoldDB" id="A0A059CNY9"/>
<dbReference type="PANTHER" id="PTHR10855">
    <property type="entry name" value="26S PROTEASOME NON-ATPASE REGULATORY SUBUNIT 12/COP9 SIGNALOSOME COMPLEX SUBUNIT 4"/>
    <property type="match status" value="1"/>
</dbReference>
<dbReference type="eggNOG" id="KOG1498">
    <property type="taxonomic scope" value="Eukaryota"/>
</dbReference>
<protein>
    <submittedName>
        <fullName evidence="1">Uncharacterized protein</fullName>
    </submittedName>
</protein>
<dbReference type="STRING" id="71139.A0A059CNY9"/>
<evidence type="ECO:0000313" key="1">
    <source>
        <dbReference type="EMBL" id="KCW80183.1"/>
    </source>
</evidence>
<accession>A0A059CNY9</accession>
<dbReference type="EMBL" id="KK198755">
    <property type="protein sequence ID" value="KCW80183.1"/>
    <property type="molecule type" value="Genomic_DNA"/>
</dbReference>
<dbReference type="Gramene" id="KCW80183">
    <property type="protein sequence ID" value="KCW80183"/>
    <property type="gene ID" value="EUGRSUZ_C01526"/>
</dbReference>
<gene>
    <name evidence="1" type="ORF">EUGRSUZ_C01526</name>
</gene>